<feature type="domain" description="DAGKc" evidence="1">
    <location>
        <begin position="7"/>
        <end position="141"/>
    </location>
</feature>
<dbReference type="Proteomes" id="UP000295783">
    <property type="component" value="Unassembled WGS sequence"/>
</dbReference>
<name>A0A4R6WL78_9PROT</name>
<dbReference type="AlphaFoldDB" id="A0A4R6WL78"/>
<keyword evidence="2" id="KW-0808">Transferase</keyword>
<sequence length="326" mass="35641">MADGSRMNDVRIGVISNAHSKRNKRSMREIHALLLEHPQVLHRSFDHISELPNCLKEMAAARVTHLVISGGDGTVLAAISSLINNSPFRTQPSLSLLSAGMTNVIAHAVGQPGLPATGLRRLVIRAEAGTSAQVLERPVLSVDFGDGRPIERGFLIGGIGFYQGTQLVRRDIHSLGAKQTFAAKLGIFWSILKILAFGAGPRSGFHGEEIGLSLDGRQERRNCFMFLCSTLDEILPGVRPFWGTGTGRLRLTTIDSPPRRFALAAPAVLRGRPRPWMAESGYLSRRSERLEIEIASPVMIDGEKFDPPESGRITVTAGPVVRFHRY</sequence>
<dbReference type="InterPro" id="IPR017438">
    <property type="entry name" value="ATP-NAD_kinase_N"/>
</dbReference>
<evidence type="ECO:0000259" key="1">
    <source>
        <dbReference type="PROSITE" id="PS50146"/>
    </source>
</evidence>
<dbReference type="Pfam" id="PF00781">
    <property type="entry name" value="DAGK_cat"/>
    <property type="match status" value="1"/>
</dbReference>
<dbReference type="InterPro" id="IPR016064">
    <property type="entry name" value="NAD/diacylglycerol_kinase_sf"/>
</dbReference>
<dbReference type="EMBL" id="SNYW01000009">
    <property type="protein sequence ID" value="TDQ81462.1"/>
    <property type="molecule type" value="Genomic_DNA"/>
</dbReference>
<dbReference type="SUPFAM" id="SSF111331">
    <property type="entry name" value="NAD kinase/diacylglycerol kinase-like"/>
    <property type="match status" value="1"/>
</dbReference>
<evidence type="ECO:0000313" key="2">
    <source>
        <dbReference type="EMBL" id="TDQ81462.1"/>
    </source>
</evidence>
<comment type="caution">
    <text evidence="2">The sequence shown here is derived from an EMBL/GenBank/DDBJ whole genome shotgun (WGS) entry which is preliminary data.</text>
</comment>
<dbReference type="RefSeq" id="WP_133614015.1">
    <property type="nucleotide sequence ID" value="NZ_SNYW01000009.1"/>
</dbReference>
<gene>
    <name evidence="2" type="ORF">A8950_2530</name>
</gene>
<dbReference type="Gene3D" id="3.40.50.10330">
    <property type="entry name" value="Probable inorganic polyphosphate/atp-NAD kinase, domain 1"/>
    <property type="match status" value="1"/>
</dbReference>
<dbReference type="InterPro" id="IPR001206">
    <property type="entry name" value="Diacylglycerol_kinase_cat_dom"/>
</dbReference>
<keyword evidence="2" id="KW-0418">Kinase</keyword>
<keyword evidence="3" id="KW-1185">Reference proteome</keyword>
<evidence type="ECO:0000313" key="3">
    <source>
        <dbReference type="Proteomes" id="UP000295783"/>
    </source>
</evidence>
<organism evidence="2 3">
    <name type="scientific">Dongia mobilis</name>
    <dbReference type="NCBI Taxonomy" id="578943"/>
    <lineage>
        <taxon>Bacteria</taxon>
        <taxon>Pseudomonadati</taxon>
        <taxon>Pseudomonadota</taxon>
        <taxon>Alphaproteobacteria</taxon>
        <taxon>Rhodospirillales</taxon>
        <taxon>Dongiaceae</taxon>
        <taxon>Dongia</taxon>
    </lineage>
</organism>
<dbReference type="GO" id="GO:0016301">
    <property type="term" value="F:kinase activity"/>
    <property type="evidence" value="ECO:0007669"/>
    <property type="project" value="UniProtKB-KW"/>
</dbReference>
<accession>A0A4R6WL78</accession>
<protein>
    <submittedName>
        <fullName evidence="2">Diacylglycerol kinase-like protein</fullName>
    </submittedName>
</protein>
<proteinExistence type="predicted"/>
<dbReference type="OrthoDB" id="8557048at2"/>
<reference evidence="2 3" key="1">
    <citation type="submission" date="2019-03" db="EMBL/GenBank/DDBJ databases">
        <title>Genomic Encyclopedia of Type Strains, Phase III (KMG-III): the genomes of soil and plant-associated and newly described type strains.</title>
        <authorList>
            <person name="Whitman W."/>
        </authorList>
    </citation>
    <scope>NUCLEOTIDE SEQUENCE [LARGE SCALE GENOMIC DNA]</scope>
    <source>
        <strain evidence="2 3">CGMCC 1.7660</strain>
    </source>
</reference>
<dbReference type="PROSITE" id="PS50146">
    <property type="entry name" value="DAGK"/>
    <property type="match status" value="1"/>
</dbReference>